<reference evidence="3 4" key="1">
    <citation type="journal article" date="2016" name="Nat. Commun.">
        <title>Thousands of microbial genomes shed light on interconnected biogeochemical processes in an aquifer system.</title>
        <authorList>
            <person name="Anantharaman K."/>
            <person name="Brown C.T."/>
            <person name="Hug L.A."/>
            <person name="Sharon I."/>
            <person name="Castelle C.J."/>
            <person name="Probst A.J."/>
            <person name="Thomas B.C."/>
            <person name="Singh A."/>
            <person name="Wilkins M.J."/>
            <person name="Karaoz U."/>
            <person name="Brodie E.L."/>
            <person name="Williams K.H."/>
            <person name="Hubbard S.S."/>
            <person name="Banfield J.F."/>
        </authorList>
    </citation>
    <scope>NUCLEOTIDE SEQUENCE [LARGE SCALE GENOMIC DNA]</scope>
</reference>
<dbReference type="GO" id="GO:0032196">
    <property type="term" value="P:transposition"/>
    <property type="evidence" value="ECO:0007669"/>
    <property type="project" value="TreeGrafter"/>
</dbReference>
<name>A0A1G2SBF6_9BACT</name>
<dbReference type="Proteomes" id="UP000179118">
    <property type="component" value="Unassembled WGS sequence"/>
</dbReference>
<dbReference type="InterPro" id="IPR012337">
    <property type="entry name" value="RNaseH-like_sf"/>
</dbReference>
<dbReference type="GO" id="GO:0005829">
    <property type="term" value="C:cytosol"/>
    <property type="evidence" value="ECO:0007669"/>
    <property type="project" value="TreeGrafter"/>
</dbReference>
<evidence type="ECO:0000313" key="3">
    <source>
        <dbReference type="EMBL" id="OHA81731.1"/>
    </source>
</evidence>
<dbReference type="SUPFAM" id="SSF53098">
    <property type="entry name" value="Ribonuclease H-like"/>
    <property type="match status" value="1"/>
</dbReference>
<feature type="domain" description="Transposase IS30-like HTH" evidence="2">
    <location>
        <begin position="18"/>
        <end position="52"/>
    </location>
</feature>
<dbReference type="GO" id="GO:0004803">
    <property type="term" value="F:transposase activity"/>
    <property type="evidence" value="ECO:0007669"/>
    <property type="project" value="TreeGrafter"/>
</dbReference>
<dbReference type="AlphaFoldDB" id="A0A1G2SBF6"/>
<organism evidence="3 4">
    <name type="scientific">Candidatus Yonathbacteria bacterium RIFCSPHIGHO2_02_FULL_44_14</name>
    <dbReference type="NCBI Taxonomy" id="1802724"/>
    <lineage>
        <taxon>Bacteria</taxon>
        <taxon>Candidatus Yonathiibacteriota</taxon>
    </lineage>
</organism>
<sequence length="336" mass="38920">MKKHQKRAPFVHLRERHRDRIHALYGEGHNQKSVAEVLGVDPSTICRELDRGGRTTWRYNAIRAEADSKEKRTHSKCEGMKIETHPELKERIIRELKELRAPDEIAGRMKKENLAVRIGTNALYKWLYSEYGKPYCKYLCSRRVHKKKQSRRGKRHLIPNRISLRERPNDEIQVHGESDLFVSPTNLHSKTVGHLTVVPKAHLLVGQLIANKKPSTMVASMKLIQRRVAVTTWTMDNGTENQWHEQFGIPTFFCTKGSPWQKPHVESSIGLTRKWFLPKGTDLAKVPDAAFQSMLFVLNHKYRKSLGYKSAYEVAMDCDIIKKVPLLSRRKAIAFR</sequence>
<keyword evidence="1" id="KW-0233">DNA recombination</keyword>
<dbReference type="InterPro" id="IPR053392">
    <property type="entry name" value="Transposase_IS30-like"/>
</dbReference>
<dbReference type="InterPro" id="IPR025246">
    <property type="entry name" value="IS30-like_HTH"/>
</dbReference>
<dbReference type="PANTHER" id="PTHR10948">
    <property type="entry name" value="TRANSPOSASE"/>
    <property type="match status" value="1"/>
</dbReference>
<dbReference type="Pfam" id="PF13936">
    <property type="entry name" value="HTH_38"/>
    <property type="match status" value="1"/>
</dbReference>
<evidence type="ECO:0000313" key="4">
    <source>
        <dbReference type="Proteomes" id="UP000179118"/>
    </source>
</evidence>
<dbReference type="GO" id="GO:0003676">
    <property type="term" value="F:nucleic acid binding"/>
    <property type="evidence" value="ECO:0007669"/>
    <property type="project" value="InterPro"/>
</dbReference>
<protein>
    <recommendedName>
        <fullName evidence="2">Transposase IS30-like HTH domain-containing protein</fullName>
    </recommendedName>
</protein>
<evidence type="ECO:0000259" key="2">
    <source>
        <dbReference type="Pfam" id="PF13936"/>
    </source>
</evidence>
<dbReference type="InterPro" id="IPR051917">
    <property type="entry name" value="Transposase-Integrase"/>
</dbReference>
<comment type="caution">
    <text evidence="3">The sequence shown here is derived from an EMBL/GenBank/DDBJ whole genome shotgun (WGS) entry which is preliminary data.</text>
</comment>
<dbReference type="InterPro" id="IPR036397">
    <property type="entry name" value="RNaseH_sf"/>
</dbReference>
<gene>
    <name evidence="3" type="ORF">A3D51_01420</name>
</gene>
<dbReference type="PANTHER" id="PTHR10948:SF23">
    <property type="entry name" value="TRANSPOSASE INSI FOR INSERTION SEQUENCE ELEMENT IS30A-RELATED"/>
    <property type="match status" value="1"/>
</dbReference>
<dbReference type="NCBIfam" id="NF033563">
    <property type="entry name" value="transpos_IS30"/>
    <property type="match status" value="1"/>
</dbReference>
<accession>A0A1G2SBF6</accession>
<dbReference type="Gene3D" id="3.30.420.10">
    <property type="entry name" value="Ribonuclease H-like superfamily/Ribonuclease H"/>
    <property type="match status" value="1"/>
</dbReference>
<evidence type="ECO:0000256" key="1">
    <source>
        <dbReference type="ARBA" id="ARBA00023172"/>
    </source>
</evidence>
<proteinExistence type="predicted"/>
<dbReference type="GO" id="GO:0006310">
    <property type="term" value="P:DNA recombination"/>
    <property type="evidence" value="ECO:0007669"/>
    <property type="project" value="UniProtKB-KW"/>
</dbReference>
<dbReference type="EMBL" id="MHUT01000004">
    <property type="protein sequence ID" value="OHA81731.1"/>
    <property type="molecule type" value="Genomic_DNA"/>
</dbReference>